<feature type="coiled-coil region" evidence="8">
    <location>
        <begin position="421"/>
        <end position="448"/>
    </location>
</feature>
<dbReference type="PANTHER" id="PTHR45718:SF4">
    <property type="entry name" value="TRANSCRIPTIONAL ACTIVATOR CUBITUS INTERRUPTUS"/>
    <property type="match status" value="1"/>
</dbReference>
<evidence type="ECO:0000256" key="9">
    <source>
        <dbReference type="SAM" id="MobiDB-lite"/>
    </source>
</evidence>
<feature type="compositionally biased region" description="Basic and acidic residues" evidence="9">
    <location>
        <begin position="370"/>
        <end position="381"/>
    </location>
</feature>
<dbReference type="PROSITE" id="PS00028">
    <property type="entry name" value="ZINC_FINGER_C2H2_1"/>
    <property type="match status" value="2"/>
</dbReference>
<comment type="caution">
    <text evidence="11">The sequence shown here is derived from an EMBL/GenBank/DDBJ whole genome shotgun (WGS) entry which is preliminary data.</text>
</comment>
<dbReference type="GO" id="GO:0008270">
    <property type="term" value="F:zinc ion binding"/>
    <property type="evidence" value="ECO:0007669"/>
    <property type="project" value="UniProtKB-KW"/>
</dbReference>
<dbReference type="Gene3D" id="3.30.160.60">
    <property type="entry name" value="Classic Zinc Finger"/>
    <property type="match status" value="3"/>
</dbReference>
<dbReference type="GO" id="GO:0000978">
    <property type="term" value="F:RNA polymerase II cis-regulatory region sequence-specific DNA binding"/>
    <property type="evidence" value="ECO:0007669"/>
    <property type="project" value="TreeGrafter"/>
</dbReference>
<accession>A0A9P5SUH4</accession>
<keyword evidence="4 7" id="KW-0863">Zinc-finger</keyword>
<dbReference type="InterPro" id="IPR013087">
    <property type="entry name" value="Znf_C2H2_type"/>
</dbReference>
<dbReference type="GO" id="GO:0005634">
    <property type="term" value="C:nucleus"/>
    <property type="evidence" value="ECO:0007669"/>
    <property type="project" value="UniProtKB-SubCell"/>
</dbReference>
<feature type="compositionally biased region" description="Basic and acidic residues" evidence="9">
    <location>
        <begin position="1"/>
        <end position="11"/>
    </location>
</feature>
<feature type="compositionally biased region" description="Basic and acidic residues" evidence="9">
    <location>
        <begin position="248"/>
        <end position="261"/>
    </location>
</feature>
<proteinExistence type="predicted"/>
<feature type="region of interest" description="Disordered" evidence="9">
    <location>
        <begin position="248"/>
        <end position="349"/>
    </location>
</feature>
<keyword evidence="6" id="KW-0539">Nucleus</keyword>
<evidence type="ECO:0000256" key="3">
    <source>
        <dbReference type="ARBA" id="ARBA00022737"/>
    </source>
</evidence>
<dbReference type="SUPFAM" id="SSF57667">
    <property type="entry name" value="beta-beta-alpha zinc fingers"/>
    <property type="match status" value="2"/>
</dbReference>
<feature type="compositionally biased region" description="Low complexity" evidence="9">
    <location>
        <begin position="309"/>
        <end position="322"/>
    </location>
</feature>
<dbReference type="PROSITE" id="PS50157">
    <property type="entry name" value="ZINC_FINGER_C2H2_2"/>
    <property type="match status" value="1"/>
</dbReference>
<dbReference type="AlphaFoldDB" id="A0A9P5SUH4"/>
<organism evidence="11 12">
    <name type="scientific">Podila minutissima</name>
    <dbReference type="NCBI Taxonomy" id="64525"/>
    <lineage>
        <taxon>Eukaryota</taxon>
        <taxon>Fungi</taxon>
        <taxon>Fungi incertae sedis</taxon>
        <taxon>Mucoromycota</taxon>
        <taxon>Mortierellomycotina</taxon>
        <taxon>Mortierellomycetes</taxon>
        <taxon>Mortierellales</taxon>
        <taxon>Mortierellaceae</taxon>
        <taxon>Podila</taxon>
    </lineage>
</organism>
<keyword evidence="12" id="KW-1185">Reference proteome</keyword>
<evidence type="ECO:0000256" key="8">
    <source>
        <dbReference type="SAM" id="Coils"/>
    </source>
</evidence>
<dbReference type="InterPro" id="IPR043359">
    <property type="entry name" value="GLI-like"/>
</dbReference>
<feature type="compositionally biased region" description="Acidic residues" evidence="9">
    <location>
        <begin position="85"/>
        <end position="114"/>
    </location>
</feature>
<dbReference type="InterPro" id="IPR036236">
    <property type="entry name" value="Znf_C2H2_sf"/>
</dbReference>
<feature type="compositionally biased region" description="Acidic residues" evidence="9">
    <location>
        <begin position="127"/>
        <end position="150"/>
    </location>
</feature>
<name>A0A9P5SUH4_9FUNG</name>
<sequence>MGPSIHIKETSLARSSPTGPPSATKPSLAHEVIAPLDQDVEMEGIHPEQASASDHAVSKNESNTTISHSSEEDDDLELSSPSSGSEDDEDGDEDDGDEEEEDEEDEEADDDNEGGDLVRAGRSNQGGEEEGEDEEEDEDEEEEDGDEDDALSIQREGGDYSEICRWKDCGKILSSVEELVLHVSDEHIGWKKDSYTCEWQGCTRKANAQTTRFALISHMRSHTKHKPYDCPVPECDKSFSRSDAMAKHLKCQHSDVPERFTGRKSRGRYTMKNPAASSTLLQRNGHGAGSDTEQDRSTGGVSKKRRHGSPSSSASLLQQQKPAKIRKVGRLDSDFSNQSDSFQRNYRRNHTDMAILRLLNNRKGKHNRHHQDSNDESHEEQGEGPEDSDAEDSDFAHENAQTPKVRYGILKAKFRYIFNERELLESEYEDLKRKLSRLKVERELLIDALSASKEEYQDPALEDFEDSE</sequence>
<keyword evidence="5" id="KW-0862">Zinc</keyword>
<keyword evidence="3" id="KW-0677">Repeat</keyword>
<evidence type="ECO:0000313" key="12">
    <source>
        <dbReference type="Proteomes" id="UP000696485"/>
    </source>
</evidence>
<evidence type="ECO:0000313" key="11">
    <source>
        <dbReference type="EMBL" id="KAF9336928.1"/>
    </source>
</evidence>
<evidence type="ECO:0000256" key="4">
    <source>
        <dbReference type="ARBA" id="ARBA00022771"/>
    </source>
</evidence>
<reference evidence="11" key="1">
    <citation type="journal article" date="2020" name="Fungal Divers.">
        <title>Resolving the Mortierellaceae phylogeny through synthesis of multi-gene phylogenetics and phylogenomics.</title>
        <authorList>
            <person name="Vandepol N."/>
            <person name="Liber J."/>
            <person name="Desiro A."/>
            <person name="Na H."/>
            <person name="Kennedy M."/>
            <person name="Barry K."/>
            <person name="Grigoriev I.V."/>
            <person name="Miller A.N."/>
            <person name="O'Donnell K."/>
            <person name="Stajich J.E."/>
            <person name="Bonito G."/>
        </authorList>
    </citation>
    <scope>NUCLEOTIDE SEQUENCE</scope>
    <source>
        <strain evidence="11">NVP1</strain>
    </source>
</reference>
<feature type="region of interest" description="Disordered" evidence="9">
    <location>
        <begin position="361"/>
        <end position="400"/>
    </location>
</feature>
<keyword evidence="8" id="KW-0175">Coiled coil</keyword>
<keyword evidence="2" id="KW-0479">Metal-binding</keyword>
<feature type="region of interest" description="Disordered" evidence="9">
    <location>
        <begin position="1"/>
        <end position="156"/>
    </location>
</feature>
<gene>
    <name evidence="11" type="ORF">BG006_006898</name>
</gene>
<protein>
    <recommendedName>
        <fullName evidence="10">C2H2-type domain-containing protein</fullName>
    </recommendedName>
</protein>
<feature type="compositionally biased region" description="Low complexity" evidence="9">
    <location>
        <begin position="334"/>
        <end position="343"/>
    </location>
</feature>
<evidence type="ECO:0000256" key="5">
    <source>
        <dbReference type="ARBA" id="ARBA00022833"/>
    </source>
</evidence>
<evidence type="ECO:0000256" key="2">
    <source>
        <dbReference type="ARBA" id="ARBA00022723"/>
    </source>
</evidence>
<evidence type="ECO:0000259" key="10">
    <source>
        <dbReference type="PROSITE" id="PS50157"/>
    </source>
</evidence>
<dbReference type="Proteomes" id="UP000696485">
    <property type="component" value="Unassembled WGS sequence"/>
</dbReference>
<feature type="compositionally biased region" description="Acidic residues" evidence="9">
    <location>
        <begin position="382"/>
        <end position="393"/>
    </location>
</feature>
<evidence type="ECO:0000256" key="7">
    <source>
        <dbReference type="PROSITE-ProRule" id="PRU00042"/>
    </source>
</evidence>
<evidence type="ECO:0000256" key="1">
    <source>
        <dbReference type="ARBA" id="ARBA00004123"/>
    </source>
</evidence>
<feature type="compositionally biased region" description="Polar residues" evidence="9">
    <location>
        <begin position="59"/>
        <end position="68"/>
    </location>
</feature>
<dbReference type="GO" id="GO:0000981">
    <property type="term" value="F:DNA-binding transcription factor activity, RNA polymerase II-specific"/>
    <property type="evidence" value="ECO:0007669"/>
    <property type="project" value="TreeGrafter"/>
</dbReference>
<comment type="subcellular location">
    <subcellularLocation>
        <location evidence="1">Nucleus</location>
    </subcellularLocation>
</comment>
<dbReference type="EMBL" id="JAAAUY010000042">
    <property type="protein sequence ID" value="KAF9336928.1"/>
    <property type="molecule type" value="Genomic_DNA"/>
</dbReference>
<evidence type="ECO:0000256" key="6">
    <source>
        <dbReference type="ARBA" id="ARBA00023242"/>
    </source>
</evidence>
<dbReference type="SMART" id="SM00355">
    <property type="entry name" value="ZnF_C2H2"/>
    <property type="match status" value="3"/>
</dbReference>
<dbReference type="PANTHER" id="PTHR45718">
    <property type="entry name" value="TRANSCRIPTIONAL ACTIVATOR CUBITUS INTERRUPTUS"/>
    <property type="match status" value="1"/>
</dbReference>
<feature type="domain" description="C2H2-type" evidence="10">
    <location>
        <begin position="228"/>
        <end position="258"/>
    </location>
</feature>